<dbReference type="GO" id="GO:0032259">
    <property type="term" value="P:methylation"/>
    <property type="evidence" value="ECO:0007669"/>
    <property type="project" value="UniProtKB-KW"/>
</dbReference>
<dbReference type="Proteomes" id="UP001249240">
    <property type="component" value="Unassembled WGS sequence"/>
</dbReference>
<dbReference type="SUPFAM" id="SSF53335">
    <property type="entry name" value="S-adenosyl-L-methionine-dependent methyltransferases"/>
    <property type="match status" value="1"/>
</dbReference>
<organism evidence="3 4">
    <name type="scientific">Enterococcus raffinosus</name>
    <dbReference type="NCBI Taxonomy" id="71452"/>
    <lineage>
        <taxon>Bacteria</taxon>
        <taxon>Bacillati</taxon>
        <taxon>Bacillota</taxon>
        <taxon>Bacilli</taxon>
        <taxon>Lactobacillales</taxon>
        <taxon>Enterococcaceae</taxon>
        <taxon>Enterococcus</taxon>
    </lineage>
</organism>
<gene>
    <name evidence="3" type="ORF">P7D78_02865</name>
</gene>
<protein>
    <submittedName>
        <fullName evidence="3">Class I SAM-dependent methyltransferase</fullName>
    </submittedName>
</protein>
<evidence type="ECO:0000259" key="2">
    <source>
        <dbReference type="Pfam" id="PF13649"/>
    </source>
</evidence>
<feature type="domain" description="Methyltransferase" evidence="2">
    <location>
        <begin position="68"/>
        <end position="162"/>
    </location>
</feature>
<dbReference type="InterPro" id="IPR029063">
    <property type="entry name" value="SAM-dependent_MTases_sf"/>
</dbReference>
<dbReference type="PANTHER" id="PTHR43861">
    <property type="entry name" value="TRANS-ACONITATE 2-METHYLTRANSFERASE-RELATED"/>
    <property type="match status" value="1"/>
</dbReference>
<keyword evidence="3" id="KW-0489">Methyltransferase</keyword>
<name>A0AAW8STG7_9ENTE</name>
<dbReference type="RefSeq" id="WP_010746882.1">
    <property type="nucleotide sequence ID" value="NZ_BAAAXM010000041.1"/>
</dbReference>
<evidence type="ECO:0000313" key="4">
    <source>
        <dbReference type="Proteomes" id="UP001249240"/>
    </source>
</evidence>
<dbReference type="InterPro" id="IPR041698">
    <property type="entry name" value="Methyltransf_25"/>
</dbReference>
<proteinExistence type="predicted"/>
<reference evidence="3" key="1">
    <citation type="submission" date="2023-03" db="EMBL/GenBank/DDBJ databases">
        <authorList>
            <person name="Shen W."/>
            <person name="Cai J."/>
        </authorList>
    </citation>
    <scope>NUCLEOTIDE SEQUENCE</scope>
    <source>
        <strain evidence="3">B646-2</strain>
    </source>
</reference>
<dbReference type="GO" id="GO:0008168">
    <property type="term" value="F:methyltransferase activity"/>
    <property type="evidence" value="ECO:0007669"/>
    <property type="project" value="UniProtKB-KW"/>
</dbReference>
<evidence type="ECO:0000313" key="3">
    <source>
        <dbReference type="EMBL" id="MDT2537054.1"/>
    </source>
</evidence>
<dbReference type="EMBL" id="JARPXM010000002">
    <property type="protein sequence ID" value="MDT2537054.1"/>
    <property type="molecule type" value="Genomic_DNA"/>
</dbReference>
<keyword evidence="1" id="KW-0808">Transferase</keyword>
<dbReference type="Pfam" id="PF13649">
    <property type="entry name" value="Methyltransf_25"/>
    <property type="match status" value="1"/>
</dbReference>
<dbReference type="Gene3D" id="3.40.50.150">
    <property type="entry name" value="Vaccinia Virus protein VP39"/>
    <property type="match status" value="1"/>
</dbReference>
<dbReference type="AlphaFoldDB" id="A0AAW8STG7"/>
<dbReference type="CDD" id="cd02440">
    <property type="entry name" value="AdoMet_MTases"/>
    <property type="match status" value="1"/>
</dbReference>
<comment type="caution">
    <text evidence="3">The sequence shown here is derived from an EMBL/GenBank/DDBJ whole genome shotgun (WGS) entry which is preliminary data.</text>
</comment>
<accession>A0AAW8STG7</accession>
<evidence type="ECO:0000256" key="1">
    <source>
        <dbReference type="ARBA" id="ARBA00022679"/>
    </source>
</evidence>
<sequence>MINKLKRNIPIFSTSKDSIWLDEHLAPQMLAAHLDTASDGATRREEYINQSMCWLTEKCPVQEFPKLLDLGCGPGIYGESFYEAGYQVSGIDFSELSIAHAKKSAEAKNFAINYQCGDYLKEDLGQDRYDLIVLIYCDLGVFSPKDRKRVFQKVYTALKKGGRFVFDVFTTSKYETFEDKHTWQLEEENFWTSEPCLHLSAQKKYPGTATYLDQHYLLYSDSFKEFFIWETVFTEAELSGELETAGFTTMEVYGDIRGSQPSSGSETLCFVVEK</sequence>